<dbReference type="Bgee" id="ENSELUG00000004736">
    <property type="expression patterns" value="Expressed in ovary and 6 other cell types or tissues"/>
</dbReference>
<gene>
    <name evidence="4" type="primary">CIDEA</name>
</gene>
<organism evidence="4 5">
    <name type="scientific">Esox lucius</name>
    <name type="common">Northern pike</name>
    <dbReference type="NCBI Taxonomy" id="8010"/>
    <lineage>
        <taxon>Eukaryota</taxon>
        <taxon>Metazoa</taxon>
        <taxon>Chordata</taxon>
        <taxon>Craniata</taxon>
        <taxon>Vertebrata</taxon>
        <taxon>Euteleostomi</taxon>
        <taxon>Actinopterygii</taxon>
        <taxon>Neopterygii</taxon>
        <taxon>Teleostei</taxon>
        <taxon>Protacanthopterygii</taxon>
        <taxon>Esociformes</taxon>
        <taxon>Esocidae</taxon>
        <taxon>Esox</taxon>
    </lineage>
</organism>
<evidence type="ECO:0000313" key="5">
    <source>
        <dbReference type="Proteomes" id="UP000265140"/>
    </source>
</evidence>
<reference evidence="4" key="3">
    <citation type="submission" date="2025-08" db="UniProtKB">
        <authorList>
            <consortium name="Ensembl"/>
        </authorList>
    </citation>
    <scope>IDENTIFICATION</scope>
</reference>
<dbReference type="SMART" id="SM00266">
    <property type="entry name" value="CAD"/>
    <property type="match status" value="1"/>
</dbReference>
<keyword evidence="1 2" id="KW-0053">Apoptosis</keyword>
<dbReference type="Proteomes" id="UP000265140">
    <property type="component" value="Chromosome 21"/>
</dbReference>
<proteinExistence type="predicted"/>
<evidence type="ECO:0000256" key="2">
    <source>
        <dbReference type="PROSITE-ProRule" id="PRU00447"/>
    </source>
</evidence>
<dbReference type="GO" id="GO:0006915">
    <property type="term" value="P:apoptotic process"/>
    <property type="evidence" value="ECO:0007669"/>
    <property type="project" value="UniProtKB-UniRule"/>
</dbReference>
<dbReference type="InterPro" id="IPR003508">
    <property type="entry name" value="CIDE-N_dom"/>
</dbReference>
<reference evidence="5" key="1">
    <citation type="journal article" date="2014" name="PLoS ONE">
        <title>The genome and linkage map of the northern pike (Esox lucius): conserved synteny revealed between the salmonid sister group and the Neoteleostei.</title>
        <authorList>
            <person name="Rondeau E.B."/>
            <person name="Minkley D.R."/>
            <person name="Leong J.S."/>
            <person name="Messmer A.M."/>
            <person name="Jantzen J.R."/>
            <person name="von Schalburg K.R."/>
            <person name="Lemon C."/>
            <person name="Bird N.H."/>
            <person name="Koop B.F."/>
        </authorList>
    </citation>
    <scope>NUCLEOTIDE SEQUENCE</scope>
</reference>
<dbReference type="STRING" id="8010.ENSELUP00000003536"/>
<evidence type="ECO:0000259" key="3">
    <source>
        <dbReference type="PROSITE" id="PS51135"/>
    </source>
</evidence>
<dbReference type="OMA" id="YDFRCTG"/>
<evidence type="ECO:0000313" key="4">
    <source>
        <dbReference type="Ensembl" id="ENSELUP00000003536.2"/>
    </source>
</evidence>
<dbReference type="FunCoup" id="A0A3P8XG07">
    <property type="interactions" value="1295"/>
</dbReference>
<dbReference type="Pfam" id="PF02017">
    <property type="entry name" value="CIDE-N"/>
    <property type="match status" value="1"/>
</dbReference>
<dbReference type="PROSITE" id="PS51135">
    <property type="entry name" value="CIDE_N"/>
    <property type="match status" value="1"/>
</dbReference>
<feature type="domain" description="CIDE-N" evidence="3">
    <location>
        <begin position="41"/>
        <end position="144"/>
    </location>
</feature>
<dbReference type="Gene3D" id="3.10.20.10">
    <property type="match status" value="1"/>
</dbReference>
<protein>
    <recommendedName>
        <fullName evidence="3">CIDE-N domain-containing protein</fullName>
    </recommendedName>
</protein>
<reference evidence="4" key="2">
    <citation type="submission" date="2020-02" db="EMBL/GenBank/DDBJ databases">
        <title>Esox lucius (northern pike) genome, fEsoLuc1, primary haplotype.</title>
        <authorList>
            <person name="Myers G."/>
            <person name="Karagic N."/>
            <person name="Meyer A."/>
            <person name="Pippel M."/>
            <person name="Reichard M."/>
            <person name="Winkler S."/>
            <person name="Tracey A."/>
            <person name="Sims Y."/>
            <person name="Howe K."/>
            <person name="Rhie A."/>
            <person name="Formenti G."/>
            <person name="Durbin R."/>
            <person name="Fedrigo O."/>
            <person name="Jarvis E.D."/>
        </authorList>
    </citation>
    <scope>NUCLEOTIDE SEQUENCE [LARGE SCALE GENOMIC DNA]</scope>
</reference>
<keyword evidence="5" id="KW-1185">Reference proteome</keyword>
<dbReference type="AlphaFoldDB" id="A0A3P8XG07"/>
<evidence type="ECO:0000256" key="1">
    <source>
        <dbReference type="ARBA" id="ARBA00022703"/>
    </source>
</evidence>
<sequence>MATLFINSSVEYAKNLLPVSFVRSVATIQRTISRRILPQPQPRSFEICTKSRNLRREVVVTSLDDLLHRGAKKRAHFNRRIVTMNNVCNDADLPQTASAFLLTWQCLSLVLEDDGTVVDSEAIFQSLPSNTRLMVLQEGDTWLPVCPRQAKENGVAKLSFHLYKLNPKDFFGCLSVNAALYEMYTLSYDFKCPRAKDMLTCVLRCLMHVVKGAGELLLSVSSYIFQCVGEDNDN</sequence>
<accession>A0A3P8XG07</accession>
<dbReference type="InParanoid" id="A0A3P8XG07"/>
<name>A0A3P8XG07_ESOLU</name>
<dbReference type="PANTHER" id="PTHR12306:SF8">
    <property type="entry name" value="LIPID TRANSFERASE CIDEA"/>
    <property type="match status" value="1"/>
</dbReference>
<dbReference type="PANTHER" id="PTHR12306">
    <property type="entry name" value="CELL DEATH ACTIVATOR CIDE"/>
    <property type="match status" value="1"/>
</dbReference>
<dbReference type="SUPFAM" id="SSF54277">
    <property type="entry name" value="CAD &amp; PB1 domains"/>
    <property type="match status" value="1"/>
</dbReference>
<dbReference type="GeneTree" id="ENSGT00390000018596"/>
<dbReference type="GO" id="GO:0042981">
    <property type="term" value="P:regulation of apoptotic process"/>
    <property type="evidence" value="ECO:0007669"/>
    <property type="project" value="TreeGrafter"/>
</dbReference>
<dbReference type="Ensembl" id="ENSELUT00000013875.3">
    <property type="protein sequence ID" value="ENSELUP00000003536.2"/>
    <property type="gene ID" value="ENSELUG00000004736.3"/>
</dbReference>
<reference evidence="4" key="4">
    <citation type="submission" date="2025-09" db="UniProtKB">
        <authorList>
            <consortium name="Ensembl"/>
        </authorList>
    </citation>
    <scope>IDENTIFICATION</scope>
</reference>